<dbReference type="OrthoDB" id="6627300at2759"/>
<dbReference type="EMBL" id="CADCXU010030284">
    <property type="protein sequence ID" value="CAB0016364.1"/>
    <property type="molecule type" value="Genomic_DNA"/>
</dbReference>
<feature type="compositionally biased region" description="Polar residues" evidence="2">
    <location>
        <begin position="320"/>
        <end position="331"/>
    </location>
</feature>
<dbReference type="Proteomes" id="UP000479000">
    <property type="component" value="Unassembled WGS sequence"/>
</dbReference>
<dbReference type="Gene3D" id="1.20.5.1010">
    <property type="entry name" value="TRPM, tetramerisation domain"/>
    <property type="match status" value="1"/>
</dbReference>
<protein>
    <recommendedName>
        <fullName evidence="4">TRPM tetramerisation domain-containing protein</fullName>
    </recommendedName>
</protein>
<feature type="region of interest" description="Disordered" evidence="2">
    <location>
        <begin position="217"/>
        <end position="260"/>
    </location>
</feature>
<accession>A0A6H5HIY4</accession>
<feature type="region of interest" description="Disordered" evidence="2">
    <location>
        <begin position="307"/>
        <end position="352"/>
    </location>
</feature>
<evidence type="ECO:0000256" key="3">
    <source>
        <dbReference type="SAM" id="Phobius"/>
    </source>
</evidence>
<dbReference type="InterPro" id="IPR037162">
    <property type="entry name" value="TRPM_tetra_sf"/>
</dbReference>
<name>A0A6H5HIY4_9HEMI</name>
<keyword evidence="3" id="KW-1133">Transmembrane helix</keyword>
<dbReference type="AlphaFoldDB" id="A0A6H5HIY4"/>
<feature type="transmembrane region" description="Helical" evidence="3">
    <location>
        <begin position="39"/>
        <end position="61"/>
    </location>
</feature>
<evidence type="ECO:0000256" key="1">
    <source>
        <dbReference type="SAM" id="Coils"/>
    </source>
</evidence>
<organism evidence="5 6">
    <name type="scientific">Nesidiocoris tenuis</name>
    <dbReference type="NCBI Taxonomy" id="355587"/>
    <lineage>
        <taxon>Eukaryota</taxon>
        <taxon>Metazoa</taxon>
        <taxon>Ecdysozoa</taxon>
        <taxon>Arthropoda</taxon>
        <taxon>Hexapoda</taxon>
        <taxon>Insecta</taxon>
        <taxon>Pterygota</taxon>
        <taxon>Neoptera</taxon>
        <taxon>Paraneoptera</taxon>
        <taxon>Hemiptera</taxon>
        <taxon>Heteroptera</taxon>
        <taxon>Panheteroptera</taxon>
        <taxon>Cimicomorpha</taxon>
        <taxon>Miridae</taxon>
        <taxon>Dicyphina</taxon>
        <taxon>Nesidiocoris</taxon>
    </lineage>
</organism>
<dbReference type="GO" id="GO:0030001">
    <property type="term" value="P:metal ion transport"/>
    <property type="evidence" value="ECO:0007669"/>
    <property type="project" value="TreeGrafter"/>
</dbReference>
<dbReference type="PANTHER" id="PTHR13800">
    <property type="entry name" value="TRANSIENT RECEPTOR POTENTIAL CATION CHANNEL, SUBFAMILY M, MEMBER 6"/>
    <property type="match status" value="1"/>
</dbReference>
<keyword evidence="6" id="KW-1185">Reference proteome</keyword>
<feature type="coiled-coil region" evidence="1">
    <location>
        <begin position="140"/>
        <end position="202"/>
    </location>
</feature>
<keyword evidence="3" id="KW-0812">Transmembrane</keyword>
<gene>
    <name evidence="5" type="ORF">NTEN_LOCUS20565</name>
</gene>
<dbReference type="GO" id="GO:0005886">
    <property type="term" value="C:plasma membrane"/>
    <property type="evidence" value="ECO:0007669"/>
    <property type="project" value="TreeGrafter"/>
</dbReference>
<dbReference type="GO" id="GO:0005261">
    <property type="term" value="F:monoatomic cation channel activity"/>
    <property type="evidence" value="ECO:0007669"/>
    <property type="project" value="TreeGrafter"/>
</dbReference>
<feature type="transmembrane region" description="Helical" evidence="3">
    <location>
        <begin position="6"/>
        <end position="27"/>
    </location>
</feature>
<feature type="compositionally biased region" description="Acidic residues" evidence="2">
    <location>
        <begin position="335"/>
        <end position="345"/>
    </location>
</feature>
<feature type="region of interest" description="Disordered" evidence="2">
    <location>
        <begin position="434"/>
        <end position="459"/>
    </location>
</feature>
<feature type="domain" description="TRPM tetramerisation" evidence="4">
    <location>
        <begin position="151"/>
        <end position="206"/>
    </location>
</feature>
<keyword evidence="1" id="KW-0175">Coiled coil</keyword>
<reference evidence="5 6" key="1">
    <citation type="submission" date="2020-02" db="EMBL/GenBank/DDBJ databases">
        <authorList>
            <person name="Ferguson B K."/>
        </authorList>
    </citation>
    <scope>NUCLEOTIDE SEQUENCE [LARGE SCALE GENOMIC DNA]</scope>
</reference>
<evidence type="ECO:0000259" key="4">
    <source>
        <dbReference type="Pfam" id="PF16519"/>
    </source>
</evidence>
<keyword evidence="3" id="KW-0472">Membrane</keyword>
<dbReference type="InterPro" id="IPR050927">
    <property type="entry name" value="TRPM"/>
</dbReference>
<evidence type="ECO:0000256" key="2">
    <source>
        <dbReference type="SAM" id="MobiDB-lite"/>
    </source>
</evidence>
<proteinExistence type="predicted"/>
<sequence length="624" mass="71421">MSLSYRFIESLTLCLTMSLSFCFIARLTSRLIVRLSSCFILSVTSSFTMSLSFCFIVRLALRLIVWMFQRFTVVMEYEQKPVLPPPLIFICHIYLLLKFLRRKVRGDKETYDNGLKLFLDSEDLERLYDFEEECVEGYFREKENKLHQSTEERIKQTTDRVENISQKIEDIIQKENNQNSSLQAFELRLRKMEEVLEQFASTLSVIHRFMTHHSKVDTTDFPSAPDGSASGGIPGSSSGLRLRRASEHSESEVSMDFAHLDRPRRRPPIRALTEVRPDYVLHETVHFQAHPRVNPPLLRTDTLRTPYNEADEDQLESKQPENVSARKSYSPISEESTEETGEEEGGESRRSSLLFTVNRQLSQTHSEPEAADSSSRQHLPMVERSVTWAEPRIQVIPPTSHPRSLLMAMHSEYTSITDELENVCGLLSPPKSPSLLTPLRHNEGPPVGSRRSRHHSEMSNPEMARFLEKEHLRDAEESDYLLMEGLIQRRLKASDDDKFQNNAFFLATTPEMERFQVIGNPVNEPFFDERKGCEHLAPVPNFMMIMFNSLVGTVSRAHPTALATHGAVPSNSFKSNTKAALLGKFIIVVLNVSSMMNGPVVGREWSMVGKRSNSLKIHHQKHKQ</sequence>
<dbReference type="GO" id="GO:0051262">
    <property type="term" value="P:protein tetramerization"/>
    <property type="evidence" value="ECO:0007669"/>
    <property type="project" value="InterPro"/>
</dbReference>
<evidence type="ECO:0000313" key="5">
    <source>
        <dbReference type="EMBL" id="CAB0016364.1"/>
    </source>
</evidence>
<evidence type="ECO:0000313" key="6">
    <source>
        <dbReference type="Proteomes" id="UP000479000"/>
    </source>
</evidence>
<dbReference type="Pfam" id="PF16519">
    <property type="entry name" value="TRPM_tetra"/>
    <property type="match status" value="1"/>
</dbReference>
<dbReference type="InterPro" id="IPR032415">
    <property type="entry name" value="TRPM_tetra"/>
</dbReference>
<dbReference type="PANTHER" id="PTHR13800:SF1">
    <property type="entry name" value="TRANSIENT RECEPTOR POTENTIAL CATION CHANNEL TRPM"/>
    <property type="match status" value="1"/>
</dbReference>